<dbReference type="AlphaFoldDB" id="A0A9W8MJM3"/>
<proteinExistence type="predicted"/>
<dbReference type="OrthoDB" id="3262196at2759"/>
<sequence>MNLFQGSQNTNVGQLNALHVQGNVNQHIVVSAYEKSLYELLNPIKDASHTRDRKRSPPNSACLVDTRTEVIEGIEKWAESKIEPDTHIYLLHGQVGCGKSAISQEVSGRVHRKGRLGASFFFFRGAGDRCCMVRFAATLASQLAMAIPRVAPIIRAALDADQGLLAPEVSLEVQLERLVFDPLNAIFSETPDLPPYLIVIDGLDECEDREDVQLFLETTLNYFRSNPLLPLRFFIASRIEQHIQELLEVDEVTSDDLVGRGSDHDIETFIRKSFEDAARRNRVIREYIRHHGGWPLPDDLRALKRHIQGSFVFASFLLRYILGLSLEDGLTPMDRLPLAIKMDPGLDTLYSQTLSRSKHIPYFEDIISTIVLSQFPLSVSDIAHLHCIRNYEVVHVLTPLQAVIQVPGDDRTGVTFHHKSLYDFLLTEERSKSLFVSPTHHLRLACLLFAAKEWKAPRRWSFGSMLPMWEPHWNAFLNSIGGSEGDIQQSCLQLRLLEIPDIPLQAFLATAFISTFLYSDKGEAVEAPPYLLTEFPLQLALGVEKCFALDVPSWRWLQNIRTSLWPDFKASHSFNLADAVLTTLKINVQYALNAINSKVNDSPQLLELPCNGIQFLL</sequence>
<keyword evidence="1" id="KW-0677">Repeat</keyword>
<dbReference type="Gene3D" id="3.40.50.300">
    <property type="entry name" value="P-loop containing nucleotide triphosphate hydrolases"/>
    <property type="match status" value="1"/>
</dbReference>
<gene>
    <name evidence="3" type="ORF">H1R20_g4007</name>
</gene>
<dbReference type="InterPro" id="IPR056884">
    <property type="entry name" value="NPHP3-like_N"/>
</dbReference>
<dbReference type="PANTHER" id="PTHR10039:SF14">
    <property type="entry name" value="NACHT DOMAIN-CONTAINING PROTEIN"/>
    <property type="match status" value="1"/>
</dbReference>
<evidence type="ECO:0000259" key="2">
    <source>
        <dbReference type="Pfam" id="PF24883"/>
    </source>
</evidence>
<comment type="caution">
    <text evidence="3">The sequence shown here is derived from an EMBL/GenBank/DDBJ whole genome shotgun (WGS) entry which is preliminary data.</text>
</comment>
<protein>
    <recommendedName>
        <fullName evidence="2">Nephrocystin 3-like N-terminal domain-containing protein</fullName>
    </recommendedName>
</protein>
<dbReference type="Pfam" id="PF24883">
    <property type="entry name" value="NPHP3_N"/>
    <property type="match status" value="1"/>
</dbReference>
<feature type="domain" description="Nephrocystin 3-like N-terminal" evidence="2">
    <location>
        <begin position="75"/>
        <end position="238"/>
    </location>
</feature>
<feature type="non-terminal residue" evidence="3">
    <location>
        <position position="1"/>
    </location>
</feature>
<accession>A0A9W8MJM3</accession>
<dbReference type="PANTHER" id="PTHR10039">
    <property type="entry name" value="AMELOGENIN"/>
    <property type="match status" value="1"/>
</dbReference>
<evidence type="ECO:0000313" key="3">
    <source>
        <dbReference type="EMBL" id="KAJ2933096.1"/>
    </source>
</evidence>
<reference evidence="3" key="1">
    <citation type="submission" date="2022-06" db="EMBL/GenBank/DDBJ databases">
        <title>Genome Sequence of Candolleomyces eurysporus.</title>
        <authorList>
            <person name="Buettner E."/>
        </authorList>
    </citation>
    <scope>NUCLEOTIDE SEQUENCE</scope>
    <source>
        <strain evidence="3">VTCC 930004</strain>
    </source>
</reference>
<evidence type="ECO:0000256" key="1">
    <source>
        <dbReference type="ARBA" id="ARBA00022737"/>
    </source>
</evidence>
<evidence type="ECO:0000313" key="4">
    <source>
        <dbReference type="Proteomes" id="UP001140091"/>
    </source>
</evidence>
<dbReference type="InterPro" id="IPR027417">
    <property type="entry name" value="P-loop_NTPase"/>
</dbReference>
<dbReference type="EMBL" id="JANBPK010000751">
    <property type="protein sequence ID" value="KAJ2933096.1"/>
    <property type="molecule type" value="Genomic_DNA"/>
</dbReference>
<dbReference type="Proteomes" id="UP001140091">
    <property type="component" value="Unassembled WGS sequence"/>
</dbReference>
<organism evidence="3 4">
    <name type="scientific">Candolleomyces eurysporus</name>
    <dbReference type="NCBI Taxonomy" id="2828524"/>
    <lineage>
        <taxon>Eukaryota</taxon>
        <taxon>Fungi</taxon>
        <taxon>Dikarya</taxon>
        <taxon>Basidiomycota</taxon>
        <taxon>Agaricomycotina</taxon>
        <taxon>Agaricomycetes</taxon>
        <taxon>Agaricomycetidae</taxon>
        <taxon>Agaricales</taxon>
        <taxon>Agaricineae</taxon>
        <taxon>Psathyrellaceae</taxon>
        <taxon>Candolleomyces</taxon>
    </lineage>
</organism>
<dbReference type="SUPFAM" id="SSF52540">
    <property type="entry name" value="P-loop containing nucleoside triphosphate hydrolases"/>
    <property type="match status" value="1"/>
</dbReference>
<keyword evidence="4" id="KW-1185">Reference proteome</keyword>
<name>A0A9W8MJM3_9AGAR</name>